<reference evidence="4" key="1">
    <citation type="submission" date="2021-02" db="EMBL/GenBank/DDBJ databases">
        <authorList>
            <person name="Nowell W R."/>
        </authorList>
    </citation>
    <scope>NUCLEOTIDE SEQUENCE</scope>
</reference>
<evidence type="ECO:0000313" key="6">
    <source>
        <dbReference type="Proteomes" id="UP000663868"/>
    </source>
</evidence>
<evidence type="ECO:0000313" key="2">
    <source>
        <dbReference type="EMBL" id="CAF0755834.1"/>
    </source>
</evidence>
<feature type="transmembrane region" description="Helical" evidence="1">
    <location>
        <begin position="20"/>
        <end position="42"/>
    </location>
</feature>
<dbReference type="OrthoDB" id="10011357at2759"/>
<keyword evidence="1" id="KW-0472">Membrane</keyword>
<dbReference type="EMBL" id="CAJNON010000007">
    <property type="protein sequence ID" value="CAF0755834.1"/>
    <property type="molecule type" value="Genomic_DNA"/>
</dbReference>
<dbReference type="Proteomes" id="UP000663860">
    <property type="component" value="Unassembled WGS sequence"/>
</dbReference>
<dbReference type="Proteomes" id="UP000663881">
    <property type="component" value="Unassembled WGS sequence"/>
</dbReference>
<comment type="caution">
    <text evidence="4">The sequence shown here is derived from an EMBL/GenBank/DDBJ whole genome shotgun (WGS) entry which is preliminary data.</text>
</comment>
<dbReference type="Proteomes" id="UP000663868">
    <property type="component" value="Unassembled WGS sequence"/>
</dbReference>
<evidence type="ECO:0000313" key="3">
    <source>
        <dbReference type="EMBL" id="CAF0827753.1"/>
    </source>
</evidence>
<gene>
    <name evidence="3" type="ORF">IZO911_LOCUS8359</name>
    <name evidence="4" type="ORF">KXQ929_LOCUS4150</name>
    <name evidence="5" type="ORF">OKA104_LOCUS17628</name>
    <name evidence="2" type="ORF">VCS650_LOCUS1519</name>
</gene>
<keyword evidence="1" id="KW-1133">Transmembrane helix</keyword>
<sequence length="188" mass="22249">MNVTSTVKNEWMNEIEFGNIGAVLFMTTYIGFYGLGIICFFGQQLKETQQQRLELPAYFLKTLWDVPSKIKLYEELADMERLRHIYNCYFTDHESYMTINNEERHAIVEERAYECATRYREKLRRLHLSHTDYNLDTVKRSSDGESDVQEQISKLLILPHKTMKTLSIDYSSRIDDDYDHHIMAVSVV</sequence>
<dbReference type="EMBL" id="CAJNOE010000056">
    <property type="protein sequence ID" value="CAF0827753.1"/>
    <property type="molecule type" value="Genomic_DNA"/>
</dbReference>
<dbReference type="Proteomes" id="UP000663891">
    <property type="component" value="Unassembled WGS sequence"/>
</dbReference>
<evidence type="ECO:0000313" key="4">
    <source>
        <dbReference type="EMBL" id="CAF3581556.1"/>
    </source>
</evidence>
<dbReference type="AlphaFoldDB" id="A0A818LTW9"/>
<organism evidence="4 6">
    <name type="scientific">Adineta steineri</name>
    <dbReference type="NCBI Taxonomy" id="433720"/>
    <lineage>
        <taxon>Eukaryota</taxon>
        <taxon>Metazoa</taxon>
        <taxon>Spiralia</taxon>
        <taxon>Gnathifera</taxon>
        <taxon>Rotifera</taxon>
        <taxon>Eurotatoria</taxon>
        <taxon>Bdelloidea</taxon>
        <taxon>Adinetida</taxon>
        <taxon>Adinetidae</taxon>
        <taxon>Adineta</taxon>
    </lineage>
</organism>
<dbReference type="EMBL" id="CAJOAY010001058">
    <property type="protein sequence ID" value="CAF3786076.1"/>
    <property type="molecule type" value="Genomic_DNA"/>
</dbReference>
<protein>
    <submittedName>
        <fullName evidence="4">Uncharacterized protein</fullName>
    </submittedName>
</protein>
<keyword evidence="1" id="KW-0812">Transmembrane</keyword>
<proteinExistence type="predicted"/>
<dbReference type="EMBL" id="CAJOBB010000140">
    <property type="protein sequence ID" value="CAF3581556.1"/>
    <property type="molecule type" value="Genomic_DNA"/>
</dbReference>
<name>A0A818LTW9_9BILA</name>
<accession>A0A818LTW9</accession>
<evidence type="ECO:0000256" key="1">
    <source>
        <dbReference type="SAM" id="Phobius"/>
    </source>
</evidence>
<evidence type="ECO:0000313" key="5">
    <source>
        <dbReference type="EMBL" id="CAF3786076.1"/>
    </source>
</evidence>